<accession>A0A327QJY2</accession>
<gene>
    <name evidence="5" type="ORF">LX64_02871</name>
</gene>
<dbReference type="EMBL" id="QLLL01000005">
    <property type="protein sequence ID" value="RAJ03994.1"/>
    <property type="molecule type" value="Genomic_DNA"/>
</dbReference>
<reference evidence="5 6" key="1">
    <citation type="submission" date="2018-06" db="EMBL/GenBank/DDBJ databases">
        <title>Genomic Encyclopedia of Archaeal and Bacterial Type Strains, Phase II (KMG-II): from individual species to whole genera.</title>
        <authorList>
            <person name="Goeker M."/>
        </authorList>
    </citation>
    <scope>NUCLEOTIDE SEQUENCE [LARGE SCALE GENOMIC DNA]</scope>
    <source>
        <strain evidence="5 6">DSM 23857</strain>
    </source>
</reference>
<feature type="domain" description="Polyphosphate kinase-2-related" evidence="4">
    <location>
        <begin position="17"/>
        <end position="237"/>
    </location>
</feature>
<dbReference type="AlphaFoldDB" id="A0A327QJY2"/>
<proteinExistence type="inferred from homology"/>
<dbReference type="InterPro" id="IPR022300">
    <property type="entry name" value="PPK2-rel_1"/>
</dbReference>
<evidence type="ECO:0000256" key="3">
    <source>
        <dbReference type="ARBA" id="ARBA00022777"/>
    </source>
</evidence>
<dbReference type="Proteomes" id="UP000249547">
    <property type="component" value="Unassembled WGS sequence"/>
</dbReference>
<dbReference type="PIRSF" id="PIRSF028756">
    <property type="entry name" value="PPK2_prd"/>
    <property type="match status" value="1"/>
</dbReference>
<dbReference type="InterPro" id="IPR016898">
    <property type="entry name" value="Polyphosphate_phosphotransfera"/>
</dbReference>
<evidence type="ECO:0000259" key="4">
    <source>
        <dbReference type="Pfam" id="PF03976"/>
    </source>
</evidence>
<dbReference type="InterPro" id="IPR027417">
    <property type="entry name" value="P-loop_NTPase"/>
</dbReference>
<comment type="caution">
    <text evidence="5">The sequence shown here is derived from an EMBL/GenBank/DDBJ whole genome shotgun (WGS) entry which is preliminary data.</text>
</comment>
<dbReference type="GO" id="GO:0008976">
    <property type="term" value="F:polyphosphate kinase activity"/>
    <property type="evidence" value="ECO:0007669"/>
    <property type="project" value="InterPro"/>
</dbReference>
<dbReference type="RefSeq" id="WP_111598314.1">
    <property type="nucleotide sequence ID" value="NZ_QLLL01000005.1"/>
</dbReference>
<dbReference type="SUPFAM" id="SSF52540">
    <property type="entry name" value="P-loop containing nucleoside triphosphate hydrolases"/>
    <property type="match status" value="1"/>
</dbReference>
<dbReference type="GO" id="GO:0006797">
    <property type="term" value="P:polyphosphate metabolic process"/>
    <property type="evidence" value="ECO:0007669"/>
    <property type="project" value="InterPro"/>
</dbReference>
<organism evidence="5 6">
    <name type="scientific">Chitinophaga skermanii</name>
    <dbReference type="NCBI Taxonomy" id="331697"/>
    <lineage>
        <taxon>Bacteria</taxon>
        <taxon>Pseudomonadati</taxon>
        <taxon>Bacteroidota</taxon>
        <taxon>Chitinophagia</taxon>
        <taxon>Chitinophagales</taxon>
        <taxon>Chitinophagaceae</taxon>
        <taxon>Chitinophaga</taxon>
    </lineage>
</organism>
<dbReference type="NCBIfam" id="TIGR03709">
    <property type="entry name" value="PPK2_rel_1"/>
    <property type="match status" value="1"/>
</dbReference>
<evidence type="ECO:0000256" key="2">
    <source>
        <dbReference type="ARBA" id="ARBA00022679"/>
    </source>
</evidence>
<dbReference type="Gene3D" id="3.40.50.300">
    <property type="entry name" value="P-loop containing nucleotide triphosphate hydrolases"/>
    <property type="match status" value="1"/>
</dbReference>
<dbReference type="PANTHER" id="PTHR34383">
    <property type="entry name" value="POLYPHOSPHATE:AMP PHOSPHOTRANSFERASE-RELATED"/>
    <property type="match status" value="1"/>
</dbReference>
<dbReference type="Pfam" id="PF03976">
    <property type="entry name" value="PPK2"/>
    <property type="match status" value="1"/>
</dbReference>
<keyword evidence="2 5" id="KW-0808">Transferase</keyword>
<keyword evidence="6" id="KW-1185">Reference proteome</keyword>
<evidence type="ECO:0000313" key="5">
    <source>
        <dbReference type="EMBL" id="RAJ03994.1"/>
    </source>
</evidence>
<name>A0A327QJY2_9BACT</name>
<protein>
    <submittedName>
        <fullName evidence="5">PPK2 family polyphosphate:nucleotide phosphotransferase</fullName>
    </submittedName>
</protein>
<dbReference type="OrthoDB" id="9775224at2"/>
<keyword evidence="3" id="KW-0418">Kinase</keyword>
<dbReference type="PANTHER" id="PTHR34383:SF3">
    <property type="entry name" value="POLYPHOSPHATE:AMP PHOSPHOTRANSFERASE"/>
    <property type="match status" value="1"/>
</dbReference>
<evidence type="ECO:0000313" key="6">
    <source>
        <dbReference type="Proteomes" id="UP000249547"/>
    </source>
</evidence>
<dbReference type="InterPro" id="IPR022488">
    <property type="entry name" value="PPK2-related"/>
</dbReference>
<comment type="similarity">
    <text evidence="1">Belongs to the polyphosphate kinase 2 (PPK2) family. Class I subfamily.</text>
</comment>
<evidence type="ECO:0000256" key="1">
    <source>
        <dbReference type="ARBA" id="ARBA00009924"/>
    </source>
</evidence>
<sequence length="249" mass="29236">MAKIKLSQIDTKAPKELKKEEVKLQTEAILKELDELQNLLYAAHTHAVLVVIQGMDASGKDGAIRDVFSSLNPQGVDVYSFKVPTKEEFDHDFLWRVHKQAPAKGMIQIFNRSHYEDVLQLDHPSDKIMKKRYEAINCFEQLLIDHNNTLILKFYLHVSHEEQQKRLQERVSNPEKMWKYNEEDFGKSEKFKQFQDLYEAAFEQCSEVPWTIVPTDNNWYKVHIIAKTLRDALKDLKMKYPVLKQTGEK</sequence>